<dbReference type="RefSeq" id="WP_111401829.1">
    <property type="nucleotide sequence ID" value="NZ_QEPN01000001.1"/>
</dbReference>
<evidence type="ECO:0000256" key="1">
    <source>
        <dbReference type="SAM" id="Phobius"/>
    </source>
</evidence>
<dbReference type="EMBL" id="QEPN01000001">
    <property type="protein sequence ID" value="RDE73988.1"/>
    <property type="molecule type" value="Genomic_DNA"/>
</dbReference>
<dbReference type="Proteomes" id="UP000253872">
    <property type="component" value="Unassembled WGS sequence"/>
</dbReference>
<proteinExistence type="predicted"/>
<protein>
    <submittedName>
        <fullName evidence="2">Transcriptional regulator</fullName>
    </submittedName>
</protein>
<keyword evidence="1" id="KW-0812">Transmembrane</keyword>
<evidence type="ECO:0000313" key="2">
    <source>
        <dbReference type="EMBL" id="RDE73988.1"/>
    </source>
</evidence>
<dbReference type="STRING" id="1035839.GCA_000238795_01646"/>
<name>A0A369YJH8_9PAST</name>
<keyword evidence="1" id="KW-1133">Transmembrane helix</keyword>
<dbReference type="Pfam" id="PF04246">
    <property type="entry name" value="RseC_MucC"/>
    <property type="match status" value="1"/>
</dbReference>
<keyword evidence="1" id="KW-0472">Membrane</keyword>
<accession>A0A369YJH8</accession>
<sequence>MLVEIATVVHYENGIAQVQCSAKSACGSCAAQKGCGTKALSALAGEKTAPQFELAVNEPLKPGDRIELGLSETTLLNGVMWIYGVPLLVLILSAIIFSTVFKNELVVASCMLISTACAFWGVKKRINHKQQVNLMPVFLGKVS</sequence>
<evidence type="ECO:0000313" key="3">
    <source>
        <dbReference type="Proteomes" id="UP000253872"/>
    </source>
</evidence>
<dbReference type="PIRSF" id="PIRSF004923">
    <property type="entry name" value="RseC"/>
    <property type="match status" value="1"/>
</dbReference>
<dbReference type="InterPro" id="IPR007359">
    <property type="entry name" value="SigmaE_reg_RseC_MucC"/>
</dbReference>
<organism evidence="2 3">
    <name type="scientific">Haemophilus sputorum</name>
    <dbReference type="NCBI Taxonomy" id="1078480"/>
    <lineage>
        <taxon>Bacteria</taxon>
        <taxon>Pseudomonadati</taxon>
        <taxon>Pseudomonadota</taxon>
        <taxon>Gammaproteobacteria</taxon>
        <taxon>Pasteurellales</taxon>
        <taxon>Pasteurellaceae</taxon>
        <taxon>Haemophilus</taxon>
    </lineage>
</organism>
<dbReference type="PANTHER" id="PTHR35867">
    <property type="entry name" value="PROTEIN RSEC"/>
    <property type="match status" value="1"/>
</dbReference>
<dbReference type="InterPro" id="IPR026268">
    <property type="entry name" value="RseC"/>
</dbReference>
<comment type="caution">
    <text evidence="2">The sequence shown here is derived from an EMBL/GenBank/DDBJ whole genome shotgun (WGS) entry which is preliminary data.</text>
</comment>
<gene>
    <name evidence="2" type="ORF">DPV93_02190</name>
</gene>
<dbReference type="PANTHER" id="PTHR35867:SF1">
    <property type="entry name" value="PROTEIN RSEC"/>
    <property type="match status" value="1"/>
</dbReference>
<reference evidence="2 3" key="1">
    <citation type="submission" date="2018-05" db="EMBL/GenBank/DDBJ databases">
        <title>Draft Genome Sequences for a Diverse set of 7 Haemophilus Species.</title>
        <authorList>
            <person name="Nichols M."/>
            <person name="Topaz N."/>
            <person name="Wang X."/>
            <person name="Wang X."/>
            <person name="Boxrud D."/>
        </authorList>
    </citation>
    <scope>NUCLEOTIDE SEQUENCE [LARGE SCALE GENOMIC DNA]</scope>
    <source>
        <strain evidence="2 3">C2002001239</strain>
    </source>
</reference>
<feature type="transmembrane region" description="Helical" evidence="1">
    <location>
        <begin position="75"/>
        <end position="99"/>
    </location>
</feature>
<feature type="transmembrane region" description="Helical" evidence="1">
    <location>
        <begin position="105"/>
        <end position="122"/>
    </location>
</feature>
<dbReference type="AlphaFoldDB" id="A0A369YJH8"/>